<dbReference type="PANTHER" id="PTHR30273:SF2">
    <property type="entry name" value="PROTEIN FECR"/>
    <property type="match status" value="1"/>
</dbReference>
<dbReference type="Gene3D" id="3.55.50.30">
    <property type="match status" value="1"/>
</dbReference>
<dbReference type="Pfam" id="PF04773">
    <property type="entry name" value="FecR"/>
    <property type="match status" value="1"/>
</dbReference>
<protein>
    <submittedName>
        <fullName evidence="1">Iron dicitrate transport regulator FecR</fullName>
    </submittedName>
</protein>
<name>A0A099N004_PSEDL</name>
<accession>A0A099N004</accession>
<dbReference type="PANTHER" id="PTHR30273">
    <property type="entry name" value="PERIPLASMIC SIGNAL SENSOR AND SIGMA FACTOR ACTIVATOR FECR-RELATED"/>
    <property type="match status" value="1"/>
</dbReference>
<gene>
    <name evidence="1" type="ORF">CMV24_13635</name>
</gene>
<dbReference type="Gene3D" id="2.60.120.1440">
    <property type="match status" value="1"/>
</dbReference>
<dbReference type="InterPro" id="IPR006860">
    <property type="entry name" value="FecR"/>
</dbReference>
<evidence type="ECO:0000313" key="1">
    <source>
        <dbReference type="EMBL" id="PBJ94982.1"/>
    </source>
</evidence>
<organism evidence="1 2">
    <name type="scientific">Pseudomonas plecoglossicida</name>
    <dbReference type="NCBI Taxonomy" id="70775"/>
    <lineage>
        <taxon>Bacteria</taxon>
        <taxon>Pseudomonadati</taxon>
        <taxon>Pseudomonadota</taxon>
        <taxon>Gammaproteobacteria</taxon>
        <taxon>Pseudomonadales</taxon>
        <taxon>Pseudomonadaceae</taxon>
        <taxon>Pseudomonas</taxon>
    </lineage>
</organism>
<dbReference type="KEGG" id="ppj:RK21_02533"/>
<dbReference type="PIRSF" id="PIRSF018266">
    <property type="entry name" value="FecR"/>
    <property type="match status" value="1"/>
</dbReference>
<comment type="caution">
    <text evidence="1">The sequence shown here is derived from an EMBL/GenBank/DDBJ whole genome shotgun (WGS) entry which is preliminary data.</text>
</comment>
<reference evidence="1 2" key="1">
    <citation type="submission" date="2017-09" db="EMBL/GenBank/DDBJ databases">
        <authorList>
            <person name="Ehlers B."/>
            <person name="Leendertz F.H."/>
        </authorList>
    </citation>
    <scope>NUCLEOTIDE SEQUENCE [LARGE SCALE GENOMIC DNA]</scope>
    <source>
        <strain evidence="1 2">DJ-1</strain>
    </source>
</reference>
<dbReference type="AlphaFoldDB" id="A0A099N004"/>
<dbReference type="EMBL" id="NTME01000011">
    <property type="protein sequence ID" value="PBJ94982.1"/>
    <property type="molecule type" value="Genomic_DNA"/>
</dbReference>
<dbReference type="InterPro" id="IPR012373">
    <property type="entry name" value="Ferrdict_sens_TM"/>
</dbReference>
<dbReference type="GO" id="GO:0016989">
    <property type="term" value="F:sigma factor antagonist activity"/>
    <property type="evidence" value="ECO:0007669"/>
    <property type="project" value="TreeGrafter"/>
</dbReference>
<evidence type="ECO:0000313" key="2">
    <source>
        <dbReference type="Proteomes" id="UP000218102"/>
    </source>
</evidence>
<dbReference type="RefSeq" id="WP_013972240.1">
    <property type="nucleotide sequence ID" value="NZ_CP010359.1"/>
</dbReference>
<sequence length="277" mass="30000">MTKQPEQVPLDEALGRHREELKQLFPMPPSRSAPSKAVKSAGITLAVAIAFAALAWLNPAYKSERFSTAIGERRAVLLSDGSKLLLDSGTHVDISWRLLSREVDLRAGQVLFDVSSAVYRPFVVSAGIAKVEVLGTLFNVRRLDNDAVRVTLARGRVDVTAAAAQAPVTLTPGQQVDSIGGQLMPVAKADASKAMAWKDDRIVFEQTPLDEAVSLLRHYRKAPIELSDPSLAALKVTGVFEARNVDLLLDLLPSILPVAVLQVGDGSVRIQRKPTRK</sequence>
<dbReference type="Proteomes" id="UP000218102">
    <property type="component" value="Unassembled WGS sequence"/>
</dbReference>
<proteinExistence type="predicted"/>